<keyword evidence="2" id="KW-0378">Hydrolase</keyword>
<dbReference type="STRING" id="1794912.AXX12_02150"/>
<reference evidence="5 6" key="1">
    <citation type="submission" date="2016-02" db="EMBL/GenBank/DDBJ databases">
        <title>Anaerosporomusa subterraneum gen. nov., sp. nov., a spore-forming obligate anaerobe isolated from saprolite.</title>
        <authorList>
            <person name="Choi J.K."/>
            <person name="Shah M."/>
            <person name="Yee N."/>
        </authorList>
    </citation>
    <scope>NUCLEOTIDE SEQUENCE [LARGE SCALE GENOMIC DNA]</scope>
    <source>
        <strain evidence="5 6">RU4</strain>
    </source>
</reference>
<keyword evidence="6" id="KW-1185">Reference proteome</keyword>
<gene>
    <name evidence="5" type="ORF">AXX12_02150</name>
</gene>
<dbReference type="GO" id="GO:0046872">
    <property type="term" value="F:metal ion binding"/>
    <property type="evidence" value="ECO:0007669"/>
    <property type="project" value="UniProtKB-KW"/>
</dbReference>
<evidence type="ECO:0000256" key="2">
    <source>
        <dbReference type="ARBA" id="ARBA00022801"/>
    </source>
</evidence>
<keyword evidence="3" id="KW-0464">Manganese</keyword>
<feature type="binding site" evidence="3">
    <location>
        <position position="162"/>
    </location>
    <ligand>
        <name>Mn(2+)</name>
        <dbReference type="ChEBI" id="CHEBI:29035"/>
        <label>2</label>
    </ligand>
</feature>
<dbReference type="SUPFAM" id="SSF55031">
    <property type="entry name" value="Bacterial exopeptidase dimerisation domain"/>
    <property type="match status" value="1"/>
</dbReference>
<evidence type="ECO:0000256" key="3">
    <source>
        <dbReference type="PIRSR" id="PIRSR005962-1"/>
    </source>
</evidence>
<dbReference type="InterPro" id="IPR017439">
    <property type="entry name" value="Amidohydrolase"/>
</dbReference>
<dbReference type="Gene3D" id="3.30.70.360">
    <property type="match status" value="1"/>
</dbReference>
<dbReference type="AlphaFoldDB" id="A0A154BSU1"/>
<dbReference type="Pfam" id="PF07687">
    <property type="entry name" value="M20_dimer"/>
    <property type="match status" value="1"/>
</dbReference>
<feature type="binding site" evidence="3">
    <location>
        <position position="137"/>
    </location>
    <ligand>
        <name>Mn(2+)</name>
        <dbReference type="ChEBI" id="CHEBI:29035"/>
        <label>2</label>
    </ligand>
</feature>
<evidence type="ECO:0000313" key="5">
    <source>
        <dbReference type="EMBL" id="KYZ76967.1"/>
    </source>
</evidence>
<evidence type="ECO:0000259" key="4">
    <source>
        <dbReference type="Pfam" id="PF07687"/>
    </source>
</evidence>
<keyword evidence="3" id="KW-0479">Metal-binding</keyword>
<sequence length="390" mass="42118">MEHLKALLEANLPQIIEMRRYFHTYPELSGQEFNTQRKIIAELESLGLDPREAAGTGVIVDIIGEGKGPMVAVRADIDALPVQDEIDKPYRSQNHGVCHSCGHDGHIAMVLGLARILSTLKGELKGTVRLIFQPSEERFPGGAVAMVEEGALQGVSAIIGGHLWQPIPVGTVGVTGGKLMASPDEFVITIRGKGGHGSMPHQTVDSLLTGAQLVTALNTIISRNVNPMEPAALSIGMFKAGEVFNIIPDTAVLKGTVRTFDQSLRASIFDRIETITKGICLSAGAKYRIDRRYGFPPVVNHQGVARVLGEAARETLGEHGVIEAEPVMVGEDFSVYLGEIPGCFAFIGCGNEETGIVYPHHHPRFDLDERALGYGTELFCRAAIRLLDTK</sequence>
<dbReference type="SUPFAM" id="SSF53187">
    <property type="entry name" value="Zn-dependent exopeptidases"/>
    <property type="match status" value="1"/>
</dbReference>
<dbReference type="FunFam" id="3.30.70.360:FF:000014">
    <property type="entry name" value="N-acyl-L-amino acid amidohydrolase"/>
    <property type="match status" value="1"/>
</dbReference>
<name>A0A154BSU1_ANASB</name>
<dbReference type="Pfam" id="PF01546">
    <property type="entry name" value="Peptidase_M20"/>
    <property type="match status" value="1"/>
</dbReference>
<dbReference type="EMBL" id="LSGP01000013">
    <property type="protein sequence ID" value="KYZ76967.1"/>
    <property type="molecule type" value="Genomic_DNA"/>
</dbReference>
<evidence type="ECO:0000313" key="6">
    <source>
        <dbReference type="Proteomes" id="UP000076268"/>
    </source>
</evidence>
<dbReference type="GO" id="GO:0016787">
    <property type="term" value="F:hydrolase activity"/>
    <property type="evidence" value="ECO:0007669"/>
    <property type="project" value="UniProtKB-KW"/>
</dbReference>
<dbReference type="NCBIfam" id="TIGR01891">
    <property type="entry name" value="amidohydrolases"/>
    <property type="match status" value="1"/>
</dbReference>
<comment type="cofactor">
    <cofactor evidence="3">
        <name>Mn(2+)</name>
        <dbReference type="ChEBI" id="CHEBI:29035"/>
    </cofactor>
    <text evidence="3">The Mn(2+) ion enhances activity.</text>
</comment>
<feature type="binding site" evidence="3">
    <location>
        <position position="361"/>
    </location>
    <ligand>
        <name>Mn(2+)</name>
        <dbReference type="ChEBI" id="CHEBI:29035"/>
        <label>2</label>
    </ligand>
</feature>
<evidence type="ECO:0000256" key="1">
    <source>
        <dbReference type="ARBA" id="ARBA00006153"/>
    </source>
</evidence>
<feature type="binding site" evidence="3">
    <location>
        <position position="103"/>
    </location>
    <ligand>
        <name>Mn(2+)</name>
        <dbReference type="ChEBI" id="CHEBI:29035"/>
        <label>2</label>
    </ligand>
</feature>
<dbReference type="PANTHER" id="PTHR11014:SF63">
    <property type="entry name" value="METALLOPEPTIDASE, PUTATIVE (AFU_ORTHOLOGUE AFUA_6G09600)-RELATED"/>
    <property type="match status" value="1"/>
</dbReference>
<protein>
    <submittedName>
        <fullName evidence="5">Peptidase M20</fullName>
    </submittedName>
</protein>
<dbReference type="InterPro" id="IPR002933">
    <property type="entry name" value="Peptidase_M20"/>
</dbReference>
<comment type="similarity">
    <text evidence="1">Belongs to the peptidase M20 family.</text>
</comment>
<dbReference type="PIRSF" id="PIRSF005962">
    <property type="entry name" value="Pept_M20D_amidohydro"/>
    <property type="match status" value="1"/>
</dbReference>
<accession>A0A154BSU1</accession>
<dbReference type="PANTHER" id="PTHR11014">
    <property type="entry name" value="PEPTIDASE M20 FAMILY MEMBER"/>
    <property type="match status" value="1"/>
</dbReference>
<comment type="caution">
    <text evidence="5">The sequence shown here is derived from an EMBL/GenBank/DDBJ whole genome shotgun (WGS) entry which is preliminary data.</text>
</comment>
<proteinExistence type="inferred from homology"/>
<dbReference type="RefSeq" id="WP_066238432.1">
    <property type="nucleotide sequence ID" value="NZ_LSGP01000013.1"/>
</dbReference>
<dbReference type="Gene3D" id="3.40.630.10">
    <property type="entry name" value="Zn peptidases"/>
    <property type="match status" value="1"/>
</dbReference>
<feature type="domain" description="Peptidase M20 dimerisation" evidence="4">
    <location>
        <begin position="186"/>
        <end position="276"/>
    </location>
</feature>
<feature type="binding site" evidence="3">
    <location>
        <position position="101"/>
    </location>
    <ligand>
        <name>Mn(2+)</name>
        <dbReference type="ChEBI" id="CHEBI:29035"/>
        <label>2</label>
    </ligand>
</feature>
<dbReference type="Proteomes" id="UP000076268">
    <property type="component" value="Unassembled WGS sequence"/>
</dbReference>
<dbReference type="InterPro" id="IPR036264">
    <property type="entry name" value="Bact_exopeptidase_dim_dom"/>
</dbReference>
<organism evidence="5 6">
    <name type="scientific">Anaerosporomusa subterranea</name>
    <dbReference type="NCBI Taxonomy" id="1794912"/>
    <lineage>
        <taxon>Bacteria</taxon>
        <taxon>Bacillati</taxon>
        <taxon>Bacillota</taxon>
        <taxon>Negativicutes</taxon>
        <taxon>Acetonemataceae</taxon>
        <taxon>Anaerosporomusa</taxon>
    </lineage>
</organism>
<dbReference type="OrthoDB" id="9776731at2"/>
<dbReference type="InterPro" id="IPR011650">
    <property type="entry name" value="Peptidase_M20_dimer"/>
</dbReference>